<gene>
    <name evidence="1" type="primary">TEX43</name>
    <name evidence="1" type="ORF">AOXY_G1145</name>
</gene>
<keyword evidence="2" id="KW-1185">Reference proteome</keyword>
<sequence>MVSVATNTDIKGLVHAHLPVLTPRCPIIPKHYVMPWKQDMKNRTLILKNAKFAGIPHGPHEVTLFWEQHERLCHGEERTGLLGETRYKIPQKLLNPPVTSLYSKYRSTLITRRDMPFTQ</sequence>
<accession>A0AAD8GLB0</accession>
<name>A0AAD8GLB0_ACIOX</name>
<dbReference type="AlphaFoldDB" id="A0AAD8GLB0"/>
<dbReference type="PANTHER" id="PTHR35247">
    <property type="entry name" value="TESTIS-EXPRESSED PROTEIN 43"/>
    <property type="match status" value="1"/>
</dbReference>
<dbReference type="PANTHER" id="PTHR35247:SF1">
    <property type="entry name" value="TESTIS-EXPRESSED PROTEIN 43"/>
    <property type="match status" value="1"/>
</dbReference>
<comment type="caution">
    <text evidence="1">The sequence shown here is derived from an EMBL/GenBank/DDBJ whole genome shotgun (WGS) entry which is preliminary data.</text>
</comment>
<protein>
    <submittedName>
        <fullName evidence="1">Testis-expressed protein 43-like</fullName>
    </submittedName>
</protein>
<proteinExistence type="predicted"/>
<organism evidence="1 2">
    <name type="scientific">Acipenser oxyrinchus oxyrinchus</name>
    <dbReference type="NCBI Taxonomy" id="40147"/>
    <lineage>
        <taxon>Eukaryota</taxon>
        <taxon>Metazoa</taxon>
        <taxon>Chordata</taxon>
        <taxon>Craniata</taxon>
        <taxon>Vertebrata</taxon>
        <taxon>Euteleostomi</taxon>
        <taxon>Actinopterygii</taxon>
        <taxon>Chondrostei</taxon>
        <taxon>Acipenseriformes</taxon>
        <taxon>Acipenseridae</taxon>
        <taxon>Acipenser</taxon>
    </lineage>
</organism>
<dbReference type="Pfam" id="PF14983">
    <property type="entry name" value="SPMIP10-like"/>
    <property type="match status" value="1"/>
</dbReference>
<reference evidence="1" key="1">
    <citation type="submission" date="2022-02" db="EMBL/GenBank/DDBJ databases">
        <title>Atlantic sturgeon de novo genome assembly.</title>
        <authorList>
            <person name="Stock M."/>
            <person name="Klopp C."/>
            <person name="Guiguen Y."/>
            <person name="Cabau C."/>
            <person name="Parinello H."/>
            <person name="Santidrian Yebra-Pimentel E."/>
            <person name="Kuhl H."/>
            <person name="Dirks R.P."/>
            <person name="Guessner J."/>
            <person name="Wuertz S."/>
            <person name="Du K."/>
            <person name="Schartl M."/>
        </authorList>
    </citation>
    <scope>NUCLEOTIDE SEQUENCE</scope>
    <source>
        <strain evidence="1">STURGEONOMICS-FGT-2020</strain>
        <tissue evidence="1">Whole blood</tissue>
    </source>
</reference>
<dbReference type="InterPro" id="IPR027965">
    <property type="entry name" value="SPMIP10"/>
</dbReference>
<evidence type="ECO:0000313" key="1">
    <source>
        <dbReference type="EMBL" id="KAK1176285.1"/>
    </source>
</evidence>
<dbReference type="EMBL" id="JAGXEW010000001">
    <property type="protein sequence ID" value="KAK1176285.1"/>
    <property type="molecule type" value="Genomic_DNA"/>
</dbReference>
<dbReference type="Proteomes" id="UP001230051">
    <property type="component" value="Unassembled WGS sequence"/>
</dbReference>
<evidence type="ECO:0000313" key="2">
    <source>
        <dbReference type="Proteomes" id="UP001230051"/>
    </source>
</evidence>